<feature type="compositionally biased region" description="Polar residues" evidence="1">
    <location>
        <begin position="451"/>
        <end position="460"/>
    </location>
</feature>
<accession>A0A3S4VFW4</accession>
<reference evidence="2 3" key="1">
    <citation type="submission" date="2018-12" db="EMBL/GenBank/DDBJ databases">
        <authorList>
            <consortium name="Pathogen Informatics"/>
        </authorList>
    </citation>
    <scope>NUCLEOTIDE SEQUENCE [LARGE SCALE GENOMIC DNA]</scope>
    <source>
        <strain evidence="2 3">NCTC13354</strain>
    </source>
</reference>
<evidence type="ECO:0000256" key="1">
    <source>
        <dbReference type="SAM" id="MobiDB-lite"/>
    </source>
</evidence>
<dbReference type="Proteomes" id="UP000269542">
    <property type="component" value="Chromosome"/>
</dbReference>
<feature type="region of interest" description="Disordered" evidence="1">
    <location>
        <begin position="448"/>
        <end position="470"/>
    </location>
</feature>
<dbReference type="AlphaFoldDB" id="A0A3S4VFW4"/>
<sequence length="470" mass="51244">MSMLSDGEWALVGRLEETIRDKQRRNRLRTAYMDGKHVLRRLPPSAPPYLQHLKTVLGWPAKAVELLARRIRLDGFDYGADDVFGVDSLLAGNDYFAAVAQAQISALVHSTVFQTVTAGGEGEPGAVISQVTALNGTGEWDGRRRAFKNFLAVTQWPTRGETGLRSSGEFTLFLDHEVVWVVDGRVVSRVPSVVRMPVVQLPYKPRLDRPFGSSRISRAVMSITDSAVRTLIRSEGTADLYGVPWFVIFGPDESAFSRDGWQMIMDRINVIPDNEDAASPRAEVQQFSQGSQQPHVEQLRVLAGLFAGETNIPVSSLGVGLSQANPTSAESYIASREDLIAEALDAQAAWSSAHQRIVQWAWQIANRESVLPVELERMVPVWRDTQFTSRAAAADATVKLVSVFPWMASSDAVVESLGFDAGTTQRLKQDMRRGAGRDMLAGLLGGERGFTQGTSSQTDSGPGVGGSVTG</sequence>
<proteinExistence type="predicted"/>
<keyword evidence="3" id="KW-1185">Reference proteome</keyword>
<dbReference type="KEGG" id="tbw:NCTC13354_00936"/>
<evidence type="ECO:0000313" key="2">
    <source>
        <dbReference type="EMBL" id="VEI13225.1"/>
    </source>
</evidence>
<gene>
    <name evidence="2" type="ORF">NCTC13354_00936</name>
</gene>
<dbReference type="InterPro" id="IPR021145">
    <property type="entry name" value="Portal_protein_SPP1_Gp6-like"/>
</dbReference>
<name>A0A3S4VFW4_9ACTO</name>
<protein>
    <submittedName>
        <fullName evidence="2">Phage portal protein, SPP1 Gp6-like</fullName>
    </submittedName>
</protein>
<dbReference type="EMBL" id="LR134476">
    <property type="protein sequence ID" value="VEI13225.1"/>
    <property type="molecule type" value="Genomic_DNA"/>
</dbReference>
<dbReference type="Pfam" id="PF05133">
    <property type="entry name" value="SPP1_portal"/>
    <property type="match status" value="1"/>
</dbReference>
<dbReference type="OrthoDB" id="1780383at2"/>
<evidence type="ECO:0000313" key="3">
    <source>
        <dbReference type="Proteomes" id="UP000269542"/>
    </source>
</evidence>
<organism evidence="2 3">
    <name type="scientific">Trueperella bialowiezensis</name>
    <dbReference type="NCBI Taxonomy" id="312285"/>
    <lineage>
        <taxon>Bacteria</taxon>
        <taxon>Bacillati</taxon>
        <taxon>Actinomycetota</taxon>
        <taxon>Actinomycetes</taxon>
        <taxon>Actinomycetales</taxon>
        <taxon>Actinomycetaceae</taxon>
        <taxon>Trueperella</taxon>
    </lineage>
</organism>
<dbReference type="RefSeq" id="WP_126416364.1">
    <property type="nucleotide sequence ID" value="NZ_LR134476.1"/>
</dbReference>